<dbReference type="Gene3D" id="3.40.30.120">
    <property type="match status" value="1"/>
</dbReference>
<evidence type="ECO:0000259" key="5">
    <source>
        <dbReference type="Pfam" id="PF01494"/>
    </source>
</evidence>
<dbReference type="GO" id="GO:0071949">
    <property type="term" value="F:FAD binding"/>
    <property type="evidence" value="ECO:0007669"/>
    <property type="project" value="InterPro"/>
</dbReference>
<dbReference type="Proteomes" id="UP000807469">
    <property type="component" value="Unassembled WGS sequence"/>
</dbReference>
<dbReference type="InterPro" id="IPR002938">
    <property type="entry name" value="FAD-bd"/>
</dbReference>
<name>A0A9P5ZBY4_9AGAR</name>
<accession>A0A9P5ZBY4</accession>
<dbReference type="SUPFAM" id="SSF51905">
    <property type="entry name" value="FAD/NAD(P)-binding domain"/>
    <property type="match status" value="1"/>
</dbReference>
<keyword evidence="7" id="KW-1185">Reference proteome</keyword>
<evidence type="ECO:0000313" key="7">
    <source>
        <dbReference type="Proteomes" id="UP000807469"/>
    </source>
</evidence>
<dbReference type="PRINTS" id="PR00420">
    <property type="entry name" value="RNGMNOXGNASE"/>
</dbReference>
<proteinExistence type="predicted"/>
<comment type="cofactor">
    <cofactor evidence="1">
        <name>FAD</name>
        <dbReference type="ChEBI" id="CHEBI:57692"/>
    </cofactor>
</comment>
<organism evidence="6 7">
    <name type="scientific">Pholiota conissans</name>
    <dbReference type="NCBI Taxonomy" id="109636"/>
    <lineage>
        <taxon>Eukaryota</taxon>
        <taxon>Fungi</taxon>
        <taxon>Dikarya</taxon>
        <taxon>Basidiomycota</taxon>
        <taxon>Agaricomycotina</taxon>
        <taxon>Agaricomycetes</taxon>
        <taxon>Agaricomycetidae</taxon>
        <taxon>Agaricales</taxon>
        <taxon>Agaricineae</taxon>
        <taxon>Strophariaceae</taxon>
        <taxon>Pholiota</taxon>
    </lineage>
</organism>
<dbReference type="EMBL" id="MU155137">
    <property type="protein sequence ID" value="KAF9485253.1"/>
    <property type="molecule type" value="Genomic_DNA"/>
</dbReference>
<dbReference type="OrthoDB" id="2690153at2759"/>
<dbReference type="Gene3D" id="3.30.70.2450">
    <property type="match status" value="1"/>
</dbReference>
<evidence type="ECO:0000256" key="4">
    <source>
        <dbReference type="ARBA" id="ARBA00023002"/>
    </source>
</evidence>
<dbReference type="GO" id="GO:0016709">
    <property type="term" value="F:oxidoreductase activity, acting on paired donors, with incorporation or reduction of molecular oxygen, NAD(P)H as one donor, and incorporation of one atom of oxygen"/>
    <property type="evidence" value="ECO:0007669"/>
    <property type="project" value="UniProtKB-ARBA"/>
</dbReference>
<evidence type="ECO:0000256" key="3">
    <source>
        <dbReference type="ARBA" id="ARBA00022827"/>
    </source>
</evidence>
<evidence type="ECO:0000256" key="2">
    <source>
        <dbReference type="ARBA" id="ARBA00022630"/>
    </source>
</evidence>
<reference evidence="6" key="1">
    <citation type="submission" date="2020-11" db="EMBL/GenBank/DDBJ databases">
        <authorList>
            <consortium name="DOE Joint Genome Institute"/>
            <person name="Ahrendt S."/>
            <person name="Riley R."/>
            <person name="Andreopoulos W."/>
            <person name="Labutti K."/>
            <person name="Pangilinan J."/>
            <person name="Ruiz-Duenas F.J."/>
            <person name="Barrasa J.M."/>
            <person name="Sanchez-Garcia M."/>
            <person name="Camarero S."/>
            <person name="Miyauchi S."/>
            <person name="Serrano A."/>
            <person name="Linde D."/>
            <person name="Babiker R."/>
            <person name="Drula E."/>
            <person name="Ayuso-Fernandez I."/>
            <person name="Pacheco R."/>
            <person name="Padilla G."/>
            <person name="Ferreira P."/>
            <person name="Barriuso J."/>
            <person name="Kellner H."/>
            <person name="Castanera R."/>
            <person name="Alfaro M."/>
            <person name="Ramirez L."/>
            <person name="Pisabarro A.G."/>
            <person name="Kuo A."/>
            <person name="Tritt A."/>
            <person name="Lipzen A."/>
            <person name="He G."/>
            <person name="Yan M."/>
            <person name="Ng V."/>
            <person name="Cullen D."/>
            <person name="Martin F."/>
            <person name="Rosso M.-N."/>
            <person name="Henrissat B."/>
            <person name="Hibbett D."/>
            <person name="Martinez A.T."/>
            <person name="Grigoriev I.V."/>
        </authorList>
    </citation>
    <scope>NUCLEOTIDE SEQUENCE</scope>
    <source>
        <strain evidence="6">CIRM-BRFM 674</strain>
    </source>
</reference>
<feature type="domain" description="FAD-binding" evidence="5">
    <location>
        <begin position="12"/>
        <end position="364"/>
    </location>
</feature>
<dbReference type="InterPro" id="IPR050641">
    <property type="entry name" value="RIFMO-like"/>
</dbReference>
<gene>
    <name evidence="6" type="ORF">BDN70DRAFT_871662</name>
</gene>
<keyword evidence="4" id="KW-0560">Oxidoreductase</keyword>
<dbReference type="AlphaFoldDB" id="A0A9P5ZBY4"/>
<keyword evidence="2" id="KW-0285">Flavoprotein</keyword>
<dbReference type="PANTHER" id="PTHR43004">
    <property type="entry name" value="TRK SYSTEM POTASSIUM UPTAKE PROTEIN"/>
    <property type="match status" value="1"/>
</dbReference>
<dbReference type="Gene3D" id="3.50.50.60">
    <property type="entry name" value="FAD/NAD(P)-binding domain"/>
    <property type="match status" value="1"/>
</dbReference>
<sequence>MASTGDQTEVPKILIAGSGPSGLVLALTLRRNGVPVRVIEKSIEQRKGQRGAGIMPRSFELFEALGVYDQIMARALSRPVVMRMYKMLEGVEVLKDIQPVTWQEPTPSTPHINLAFLGQDSLDKILRAELAKYGCEVEFGTELVNFEQFDDRVEVKLLKHMQNGAEPITENPNYDWLIGADGVKSVVRRQLGLKLLGETITEKFVTGDAKVEGLTPDKFHIWGEMSNMMVMIRGTENEGIFNFILGGTQLEDPEAICVSEDSIRAALKKHIGNRQDVKIREFTWVSPFRVNIRMTESFGEKRVFLVGDAGHVHSPAGGQGMNTSIQDAYNLGWKLALVAKGLSAPTLLETYTEERFPVVAQMLKISTALLKKTIAGKDEGWNRDGNINQLGVNYRWSSIVIDDEKEVQVEGEEPSSYDVGDAVRAGDRAPDAPRLALIGKPSEVIDSPARLFKLFSPARHTVLVFSAIADYQPVLDALQDLPRDLVRTVIITPTGKGADIVVTDQYKTIVVEDTGGHARDAYMGANGTLGLFVIRPDGVIGARVGNVDSVQRYFKNIF</sequence>
<evidence type="ECO:0000256" key="1">
    <source>
        <dbReference type="ARBA" id="ARBA00001974"/>
    </source>
</evidence>
<dbReference type="Pfam" id="PF01494">
    <property type="entry name" value="FAD_binding_3"/>
    <property type="match status" value="1"/>
</dbReference>
<protein>
    <submittedName>
        <fullName evidence="6">Pentachlorophenol 4-monooxygenase</fullName>
    </submittedName>
</protein>
<keyword evidence="3" id="KW-0274">FAD</keyword>
<comment type="caution">
    <text evidence="6">The sequence shown here is derived from an EMBL/GenBank/DDBJ whole genome shotgun (WGS) entry which is preliminary data.</text>
</comment>
<dbReference type="PANTHER" id="PTHR43004:SF19">
    <property type="entry name" value="BINDING MONOOXYGENASE, PUTATIVE (JCVI)-RELATED"/>
    <property type="match status" value="1"/>
</dbReference>
<dbReference type="InterPro" id="IPR036188">
    <property type="entry name" value="FAD/NAD-bd_sf"/>
</dbReference>
<evidence type="ECO:0000313" key="6">
    <source>
        <dbReference type="EMBL" id="KAF9485253.1"/>
    </source>
</evidence>